<dbReference type="Proteomes" id="UP000009082">
    <property type="component" value="Unassembled WGS sequence"/>
</dbReference>
<dbReference type="EMBL" id="ACOL01000175">
    <property type="protein sequence ID" value="EEQ81881.1"/>
    <property type="molecule type" value="Genomic_DNA"/>
</dbReference>
<dbReference type="InterPro" id="IPR040134">
    <property type="entry name" value="PSMD12/CSN4"/>
</dbReference>
<evidence type="ECO:0000313" key="3">
    <source>
        <dbReference type="Proteomes" id="UP000009082"/>
    </source>
</evidence>
<dbReference type="Gene3D" id="1.10.10.10">
    <property type="entry name" value="Winged helix-like DNA-binding domain superfamily/Winged helix DNA-binding domain"/>
    <property type="match status" value="1"/>
</dbReference>
<sequence>MNESLYEKERLARKEGDLNALKSIFMEMLQTCNTDQEIISLVKILAVRRGQLPESIRWLVNEIFTSKKDDNKFIKMLLSEVIEGKIYLERERVEYTLYLMSRASSPEEALSFILDVPVETFTLIDDTTIIRYQLEQLRLCLEVQDWIKANIILKRIRQRYFEENNAIEERLNFYTYKIRLLLGQGNFLEASKTYLNLNKYYEKKEYAVLASFFCIIAEEKDYDTMRILLNDKYNDKNMRIILDQFLDNLLIKKDIIEDLKQILTNYLNIEIFMLKIHDAINYHNFKIIEKFYSIINISTFTDLMEMNEEDLINKISFMVNTQQSKCKINQREKTVTFENKKMIKNVDNLMDKLITVDHLIHKETLNK</sequence>
<dbReference type="SUPFAM" id="SSF46785">
    <property type="entry name" value="Winged helix' DNA-binding domain"/>
    <property type="match status" value="1"/>
</dbReference>
<proteinExistence type="predicted"/>
<evidence type="ECO:0000259" key="1">
    <source>
        <dbReference type="Pfam" id="PF22241"/>
    </source>
</evidence>
<dbReference type="GO" id="GO:0008541">
    <property type="term" value="C:proteasome regulatory particle, lid subcomplex"/>
    <property type="evidence" value="ECO:0007669"/>
    <property type="project" value="TreeGrafter"/>
</dbReference>
<dbReference type="GO" id="GO:0005737">
    <property type="term" value="C:cytoplasm"/>
    <property type="evidence" value="ECO:0007669"/>
    <property type="project" value="TreeGrafter"/>
</dbReference>
<dbReference type="OMA" id="CKIDRIK"/>
<evidence type="ECO:0000313" key="2">
    <source>
        <dbReference type="EMBL" id="EEQ81881.1"/>
    </source>
</evidence>
<organism evidence="3">
    <name type="scientific">Vairimorpha ceranae (strain BRL01)</name>
    <name type="common">Microsporidian parasite</name>
    <name type="synonym">Nosema ceranae</name>
    <dbReference type="NCBI Taxonomy" id="578460"/>
    <lineage>
        <taxon>Eukaryota</taxon>
        <taxon>Fungi</taxon>
        <taxon>Fungi incertae sedis</taxon>
        <taxon>Microsporidia</taxon>
        <taxon>Nosematidae</taxon>
        <taxon>Vairimorpha</taxon>
    </lineage>
</organism>
<reference evidence="3" key="1">
    <citation type="journal article" date="2009" name="PLoS Pathog.">
        <title>Genomic analyses of the microsporidian Nosema ceranae, an emergent pathogen of honey bees.</title>
        <authorList>
            <person name="Cornman R.S."/>
            <person name="Chen Y.P."/>
            <person name="Schatz M.C."/>
            <person name="Street C."/>
            <person name="Zhao Y."/>
            <person name="Desany B."/>
            <person name="Egholm M."/>
            <person name="Hutchison S."/>
            <person name="Pettis J.S."/>
            <person name="Lipkin W.I."/>
            <person name="Evans J.D."/>
        </authorList>
    </citation>
    <scope>NUCLEOTIDE SEQUENCE [LARGE SCALE GENOMIC DNA]</scope>
    <source>
        <strain evidence="3">BRL01</strain>
    </source>
</reference>
<dbReference type="PANTHER" id="PTHR10855">
    <property type="entry name" value="26S PROTEASOME NON-ATPASE REGULATORY SUBUNIT 12/COP9 SIGNALOSOME COMPLEX SUBUNIT 4"/>
    <property type="match status" value="1"/>
</dbReference>
<dbReference type="AlphaFoldDB" id="C4VA72"/>
<gene>
    <name evidence="2" type="ORF">NCER_101516</name>
</gene>
<dbReference type="STRING" id="578460.C4VA72"/>
<dbReference type="HOGENOM" id="CLU_055005_0_0_1"/>
<dbReference type="FunCoup" id="C4VA72">
    <property type="interactions" value="251"/>
</dbReference>
<dbReference type="InterPro" id="IPR054559">
    <property type="entry name" value="PSMD12-CSN4-like_N"/>
</dbReference>
<dbReference type="VEuPathDB" id="MicrosporidiaDB:NCER_101516"/>
<dbReference type="InterPro" id="IPR036388">
    <property type="entry name" value="WH-like_DNA-bd_sf"/>
</dbReference>
<dbReference type="InParanoid" id="C4VA72"/>
<feature type="domain" description="PSMD12/CSN4-like N-terminal" evidence="1">
    <location>
        <begin position="3"/>
        <end position="199"/>
    </location>
</feature>
<accession>C4VA72</accession>
<dbReference type="PANTHER" id="PTHR10855:SF1">
    <property type="entry name" value="26S PROTEASOME NON-ATPASE REGULATORY SUBUNIT 12"/>
    <property type="match status" value="1"/>
</dbReference>
<dbReference type="InterPro" id="IPR036390">
    <property type="entry name" value="WH_DNA-bd_sf"/>
</dbReference>
<name>C4VA72_VAIC1</name>
<protein>
    <recommendedName>
        <fullName evidence="1">PSMD12/CSN4-like N-terminal domain-containing protein</fullName>
    </recommendedName>
</protein>
<dbReference type="Pfam" id="PF22241">
    <property type="entry name" value="PSMD12-CSN4_N"/>
    <property type="match status" value="1"/>
</dbReference>
<dbReference type="OrthoDB" id="268763at2759"/>
<dbReference type="KEGG" id="nce:NCER_101516"/>